<reference evidence="12 13" key="1">
    <citation type="submission" date="2017-02" db="EMBL/GenBank/DDBJ databases">
        <authorList>
            <person name="Peterson S.W."/>
        </authorList>
    </citation>
    <scope>NUCLEOTIDE SEQUENCE [LARGE SCALE GENOMIC DNA]</scope>
    <source>
        <strain evidence="12 13">B Ar 00.02</strain>
    </source>
</reference>
<dbReference type="Gene3D" id="1.10.540.10">
    <property type="entry name" value="Acyl-CoA dehydrogenase/oxidase, N-terminal domain"/>
    <property type="match status" value="1"/>
</dbReference>
<evidence type="ECO:0000259" key="11">
    <source>
        <dbReference type="Pfam" id="PF02771"/>
    </source>
</evidence>
<evidence type="ECO:0000256" key="7">
    <source>
        <dbReference type="RuleBase" id="RU362125"/>
    </source>
</evidence>
<dbReference type="Gene3D" id="2.40.110.10">
    <property type="entry name" value="Butyryl-CoA Dehydrogenase, subunit A, domain 2"/>
    <property type="match status" value="1"/>
</dbReference>
<feature type="region of interest" description="Disordered" evidence="8">
    <location>
        <begin position="625"/>
        <end position="650"/>
    </location>
</feature>
<comment type="cofactor">
    <cofactor evidence="1 7">
        <name>FAD</name>
        <dbReference type="ChEBI" id="CHEBI:57692"/>
    </cofactor>
</comment>
<dbReference type="InterPro" id="IPR036250">
    <property type="entry name" value="AcylCo_DH-like_C"/>
</dbReference>
<evidence type="ECO:0000256" key="1">
    <source>
        <dbReference type="ARBA" id="ARBA00001974"/>
    </source>
</evidence>
<dbReference type="InterPro" id="IPR009100">
    <property type="entry name" value="AcylCoA_DH/oxidase_NM_dom_sf"/>
</dbReference>
<dbReference type="InterPro" id="IPR006091">
    <property type="entry name" value="Acyl-CoA_Oxase/DH_mid-dom"/>
</dbReference>
<evidence type="ECO:0000256" key="6">
    <source>
        <dbReference type="ARBA" id="ARBA00052546"/>
    </source>
</evidence>
<organism evidence="12 13">
    <name type="scientific">Arthrobacter rhombi</name>
    <dbReference type="NCBI Taxonomy" id="71253"/>
    <lineage>
        <taxon>Bacteria</taxon>
        <taxon>Bacillati</taxon>
        <taxon>Actinomycetota</taxon>
        <taxon>Actinomycetes</taxon>
        <taxon>Micrococcales</taxon>
        <taxon>Micrococcaceae</taxon>
        <taxon>Arthrobacter</taxon>
    </lineage>
</organism>
<evidence type="ECO:0000259" key="9">
    <source>
        <dbReference type="Pfam" id="PF00441"/>
    </source>
</evidence>
<dbReference type="PANTHER" id="PTHR43884">
    <property type="entry name" value="ACYL-COA DEHYDROGENASE"/>
    <property type="match status" value="1"/>
</dbReference>
<evidence type="ECO:0000256" key="5">
    <source>
        <dbReference type="ARBA" id="ARBA00023002"/>
    </source>
</evidence>
<comment type="catalytic activity">
    <reaction evidence="6">
        <text>a 2,3-saturated acyl-CoA + A = a 2,3-dehydroacyl-CoA + AH2</text>
        <dbReference type="Rhea" id="RHEA:48608"/>
        <dbReference type="ChEBI" id="CHEBI:13193"/>
        <dbReference type="ChEBI" id="CHEBI:17499"/>
        <dbReference type="ChEBI" id="CHEBI:60015"/>
        <dbReference type="ChEBI" id="CHEBI:65111"/>
    </reaction>
</comment>
<dbReference type="GO" id="GO:0016937">
    <property type="term" value="F:short-chain fatty acyl-CoA dehydrogenase activity"/>
    <property type="evidence" value="ECO:0007669"/>
    <property type="project" value="UniProtKB-EC"/>
</dbReference>
<dbReference type="InterPro" id="IPR046373">
    <property type="entry name" value="Acyl-CoA_Oxase/DH_mid-dom_sf"/>
</dbReference>
<keyword evidence="3 7" id="KW-0285">Flavoprotein</keyword>
<dbReference type="PANTHER" id="PTHR43884:SF9">
    <property type="entry name" value="COMPLEX I ASSEMBLY FACTOR ACAD9, MITOCHONDRIAL"/>
    <property type="match status" value="1"/>
</dbReference>
<evidence type="ECO:0000259" key="10">
    <source>
        <dbReference type="Pfam" id="PF02770"/>
    </source>
</evidence>
<keyword evidence="4 7" id="KW-0274">FAD</keyword>
<protein>
    <submittedName>
        <fullName evidence="12">Butyryl-CoA dehydrogenase</fullName>
        <ecNumber evidence="12">1.3.8.1</ecNumber>
    </submittedName>
</protein>
<dbReference type="SUPFAM" id="SSF56645">
    <property type="entry name" value="Acyl-CoA dehydrogenase NM domain-like"/>
    <property type="match status" value="1"/>
</dbReference>
<gene>
    <name evidence="12" type="ORF">FM101_15390</name>
</gene>
<proteinExistence type="inferred from homology"/>
<evidence type="ECO:0000313" key="13">
    <source>
        <dbReference type="Proteomes" id="UP000195913"/>
    </source>
</evidence>
<feature type="domain" description="Acyl-CoA dehydrogenase/oxidase N-terminal" evidence="11">
    <location>
        <begin position="77"/>
        <end position="166"/>
    </location>
</feature>
<dbReference type="InterPro" id="IPR013786">
    <property type="entry name" value="AcylCoA_DH/ox_N"/>
</dbReference>
<dbReference type="EMBL" id="FUHW01000053">
    <property type="protein sequence ID" value="SJM72583.1"/>
    <property type="molecule type" value="Genomic_DNA"/>
</dbReference>
<evidence type="ECO:0000256" key="4">
    <source>
        <dbReference type="ARBA" id="ARBA00022827"/>
    </source>
</evidence>
<dbReference type="Pfam" id="PF00441">
    <property type="entry name" value="Acyl-CoA_dh_1"/>
    <property type="match status" value="1"/>
</dbReference>
<dbReference type="FunFam" id="1.10.540.10:FF:000001">
    <property type="entry name" value="Very long-chain-specific acyl-CoA dehydrogenase, mitochondrial"/>
    <property type="match status" value="1"/>
</dbReference>
<accession>A0A1R4GWY8</accession>
<evidence type="ECO:0000256" key="8">
    <source>
        <dbReference type="SAM" id="MobiDB-lite"/>
    </source>
</evidence>
<dbReference type="Pfam" id="PF02770">
    <property type="entry name" value="Acyl-CoA_dh_M"/>
    <property type="match status" value="1"/>
</dbReference>
<keyword evidence="13" id="KW-1185">Reference proteome</keyword>
<dbReference type="Proteomes" id="UP000195913">
    <property type="component" value="Unassembled WGS sequence"/>
</dbReference>
<dbReference type="FunFam" id="1.20.140.10:FF:000019">
    <property type="entry name" value="Acyl-CoA dehydrogenase"/>
    <property type="match status" value="1"/>
</dbReference>
<evidence type="ECO:0000256" key="3">
    <source>
        <dbReference type="ARBA" id="ARBA00022630"/>
    </source>
</evidence>
<dbReference type="GO" id="GO:0006631">
    <property type="term" value="P:fatty acid metabolic process"/>
    <property type="evidence" value="ECO:0007669"/>
    <property type="project" value="UniProtKB-ARBA"/>
</dbReference>
<sequence>MDATDSSSTIDEKTARAVAEAARDTGDALPSFAQGLYLGKTDFGLIHPHPRPSADETERGEAFLEKLRAAVEHFDGGRIERDARIPDEYVAILAELGVFGMKIPTGYGGLGLSLAYYGRALMLLGSISPSIGALVSAHQSIGVPEPVKMFGTTEQKERFLPRCAAGAITAFLLTENDVGSDPARLGTTATLSEDGRSYVLEGAKLWTTNGAVADLVVVMARVLPHPGADGKQERGGVSAFVVEADSEGLVVENRNAFMGLRGIENGVTRFHGVRVPAANLLGREGQGLKIALSTLNTGRLSIPAMCAGAGKWSLKIARQWSKARVQWGLPVGEHEAVSKKIAFIAATSFAVESVFELSAALADAGMKDVRIEAALAKLFCSEMASQMADELLQIRGGRGYETADSLAARGERAVAVEQLVRDLRINRIFEGSTEIMHLLIAREAVDAHLKAAGDLASRDATTQEKLRAAAGATSFYAKWLPTLATGPGLLPTSYSGAGKLAGHLRYVERASRRLARHTFAGMARWQAGLETKQAFLGRVVDIGTELFAMSACVSRAELLRDIEPERAEGATQLADAFCRQSRGRVEKLFDDLWENTDATDAVLAKRVLAGNYEWAEEGVIDQSEGTGPWIADWSDPGEHRPDLRHPYGSS</sequence>
<feature type="domain" description="Acyl-CoA oxidase/dehydrogenase middle" evidence="10">
    <location>
        <begin position="170"/>
        <end position="272"/>
    </location>
</feature>
<dbReference type="EC" id="1.3.8.1" evidence="12"/>
<dbReference type="RefSeq" id="WP_087001207.1">
    <property type="nucleotide sequence ID" value="NZ_FUHW01000053.1"/>
</dbReference>
<comment type="similarity">
    <text evidence="2 7">Belongs to the acyl-CoA dehydrogenase family.</text>
</comment>
<feature type="compositionally biased region" description="Basic and acidic residues" evidence="8">
    <location>
        <begin position="636"/>
        <end position="650"/>
    </location>
</feature>
<evidence type="ECO:0000256" key="2">
    <source>
        <dbReference type="ARBA" id="ARBA00009347"/>
    </source>
</evidence>
<dbReference type="GO" id="GO:0050660">
    <property type="term" value="F:flavin adenine dinucleotide binding"/>
    <property type="evidence" value="ECO:0007669"/>
    <property type="project" value="InterPro"/>
</dbReference>
<dbReference type="Gene3D" id="1.20.140.10">
    <property type="entry name" value="Butyryl-CoA Dehydrogenase, subunit A, domain 3"/>
    <property type="match status" value="2"/>
</dbReference>
<evidence type="ECO:0000313" key="12">
    <source>
        <dbReference type="EMBL" id="SJM72583.1"/>
    </source>
</evidence>
<dbReference type="Pfam" id="PF02771">
    <property type="entry name" value="Acyl-CoA_dh_N"/>
    <property type="match status" value="1"/>
</dbReference>
<dbReference type="InterPro" id="IPR037069">
    <property type="entry name" value="AcylCoA_DH/ox_N_sf"/>
</dbReference>
<dbReference type="InterPro" id="IPR009075">
    <property type="entry name" value="AcylCo_DH/oxidase_C"/>
</dbReference>
<dbReference type="AlphaFoldDB" id="A0A1R4GWY8"/>
<keyword evidence="5 7" id="KW-0560">Oxidoreductase</keyword>
<dbReference type="SUPFAM" id="SSF47203">
    <property type="entry name" value="Acyl-CoA dehydrogenase C-terminal domain-like"/>
    <property type="match status" value="1"/>
</dbReference>
<name>A0A1R4GWY8_9MICC</name>
<feature type="domain" description="Acyl-CoA dehydrogenase/oxidase C-terminal" evidence="9">
    <location>
        <begin position="285"/>
        <end position="443"/>
    </location>
</feature>